<dbReference type="InterPro" id="IPR000086">
    <property type="entry name" value="NUDIX_hydrolase_dom"/>
</dbReference>
<dbReference type="EMBL" id="JAAVXB010000002">
    <property type="protein sequence ID" value="NKF21840.1"/>
    <property type="molecule type" value="Genomic_DNA"/>
</dbReference>
<dbReference type="Pfam" id="PF14803">
    <property type="entry name" value="Zn_ribbon_Nudix"/>
    <property type="match status" value="1"/>
</dbReference>
<name>A0A969WBI8_9GAMM</name>
<dbReference type="CDD" id="cd04511">
    <property type="entry name" value="NUDIX_Hydrolase"/>
    <property type="match status" value="1"/>
</dbReference>
<dbReference type="GO" id="GO:0016787">
    <property type="term" value="F:hydrolase activity"/>
    <property type="evidence" value="ECO:0007669"/>
    <property type="project" value="UniProtKB-KW"/>
</dbReference>
<dbReference type="PANTHER" id="PTHR43222">
    <property type="entry name" value="NUDIX HYDROLASE 23"/>
    <property type="match status" value="1"/>
</dbReference>
<dbReference type="Gene3D" id="2.20.70.10">
    <property type="match status" value="1"/>
</dbReference>
<evidence type="ECO:0000313" key="2">
    <source>
        <dbReference type="EMBL" id="NKF21840.1"/>
    </source>
</evidence>
<sequence length="194" mass="22053">MRHCNACGHAVEFRVPDGDHLPRHICPHCGHIQYINPKVVVGVIPEHADGRVLMCRRNIEPRLGLWTFPAGYMEASETTAQGAAREAMEEAQVDVHVDGLLMVINVPYVSQVYMIYRGTMRGDHFGPTFESSEVRLMREDEIPWDDIAFPTIWNGLRQFFDDRAKGRYEVHSLDLAFRRKPPLRDEVAGDAATP</sequence>
<feature type="domain" description="Nudix hydrolase" evidence="1">
    <location>
        <begin position="36"/>
        <end position="160"/>
    </location>
</feature>
<accession>A0A969WBI8</accession>
<dbReference type="Pfam" id="PF00293">
    <property type="entry name" value="NUDIX"/>
    <property type="match status" value="1"/>
</dbReference>
<dbReference type="PROSITE" id="PS51462">
    <property type="entry name" value="NUDIX"/>
    <property type="match status" value="1"/>
</dbReference>
<organism evidence="2 3">
    <name type="scientific">Solimonas marina</name>
    <dbReference type="NCBI Taxonomy" id="2714601"/>
    <lineage>
        <taxon>Bacteria</taxon>
        <taxon>Pseudomonadati</taxon>
        <taxon>Pseudomonadota</taxon>
        <taxon>Gammaproteobacteria</taxon>
        <taxon>Nevskiales</taxon>
        <taxon>Nevskiaceae</taxon>
        <taxon>Solimonas</taxon>
    </lineage>
</organism>
<keyword evidence="3" id="KW-1185">Reference proteome</keyword>
<dbReference type="InterPro" id="IPR015797">
    <property type="entry name" value="NUDIX_hydrolase-like_dom_sf"/>
</dbReference>
<dbReference type="InterPro" id="IPR029401">
    <property type="entry name" value="Nudix_N"/>
</dbReference>
<dbReference type="AlphaFoldDB" id="A0A969WBI8"/>
<dbReference type="Proteomes" id="UP000653472">
    <property type="component" value="Unassembled WGS sequence"/>
</dbReference>
<keyword evidence="2" id="KW-0378">Hydrolase</keyword>
<dbReference type="Gene3D" id="3.90.79.10">
    <property type="entry name" value="Nucleoside Triphosphate Pyrophosphohydrolase"/>
    <property type="match status" value="1"/>
</dbReference>
<dbReference type="PANTHER" id="PTHR43222:SF2">
    <property type="entry name" value="NUDIX HYDROLASE 23, CHLOROPLASTIC"/>
    <property type="match status" value="1"/>
</dbReference>
<comment type="caution">
    <text evidence="2">The sequence shown here is derived from an EMBL/GenBank/DDBJ whole genome shotgun (WGS) entry which is preliminary data.</text>
</comment>
<proteinExistence type="predicted"/>
<reference evidence="2" key="1">
    <citation type="submission" date="2020-03" db="EMBL/GenBank/DDBJ databases">
        <title>Solimonas marina sp. nov., isolated from deep seawater of the Pacific Ocean.</title>
        <authorList>
            <person name="Liu X."/>
            <person name="Lai Q."/>
            <person name="Sun F."/>
            <person name="Gai Y."/>
            <person name="Li G."/>
            <person name="Shao Z."/>
        </authorList>
    </citation>
    <scope>NUCLEOTIDE SEQUENCE</scope>
    <source>
        <strain evidence="2">C16B3</strain>
    </source>
</reference>
<evidence type="ECO:0000313" key="3">
    <source>
        <dbReference type="Proteomes" id="UP000653472"/>
    </source>
</evidence>
<gene>
    <name evidence="2" type="ORF">G7Y82_05880</name>
</gene>
<protein>
    <submittedName>
        <fullName evidence="2">NUDIX hydrolase</fullName>
    </submittedName>
</protein>
<dbReference type="SUPFAM" id="SSF55811">
    <property type="entry name" value="Nudix"/>
    <property type="match status" value="1"/>
</dbReference>
<evidence type="ECO:0000259" key="1">
    <source>
        <dbReference type="PROSITE" id="PS51462"/>
    </source>
</evidence>